<evidence type="ECO:0000313" key="2">
    <source>
        <dbReference type="EMBL" id="KAL3537671.1"/>
    </source>
</evidence>
<protein>
    <recommendedName>
        <fullName evidence="4">Secreted protein</fullName>
    </recommendedName>
</protein>
<evidence type="ECO:0000313" key="3">
    <source>
        <dbReference type="Proteomes" id="UP001630127"/>
    </source>
</evidence>
<evidence type="ECO:0008006" key="4">
    <source>
        <dbReference type="Google" id="ProtNLM"/>
    </source>
</evidence>
<feature type="chain" id="PRO_5044790822" description="Secreted protein" evidence="1">
    <location>
        <begin position="23"/>
        <end position="99"/>
    </location>
</feature>
<accession>A0ABD3B2N9</accession>
<organism evidence="2 3">
    <name type="scientific">Cinchona calisaya</name>
    <dbReference type="NCBI Taxonomy" id="153742"/>
    <lineage>
        <taxon>Eukaryota</taxon>
        <taxon>Viridiplantae</taxon>
        <taxon>Streptophyta</taxon>
        <taxon>Embryophyta</taxon>
        <taxon>Tracheophyta</taxon>
        <taxon>Spermatophyta</taxon>
        <taxon>Magnoliopsida</taxon>
        <taxon>eudicotyledons</taxon>
        <taxon>Gunneridae</taxon>
        <taxon>Pentapetalae</taxon>
        <taxon>asterids</taxon>
        <taxon>lamiids</taxon>
        <taxon>Gentianales</taxon>
        <taxon>Rubiaceae</taxon>
        <taxon>Cinchonoideae</taxon>
        <taxon>Cinchoneae</taxon>
        <taxon>Cinchona</taxon>
    </lineage>
</organism>
<proteinExistence type="predicted"/>
<sequence>MGCLKLDLVVLWAGLLVHLTESIDLNLELFEFGIQLEKSSSTNQVAELPCFPPPLPPPMLPWNGVLHAPIGFPAFDHRARQLRFGRCWVMVGVNFGSSN</sequence>
<keyword evidence="3" id="KW-1185">Reference proteome</keyword>
<dbReference type="AlphaFoldDB" id="A0ABD3B2N9"/>
<reference evidence="2 3" key="1">
    <citation type="submission" date="2024-11" db="EMBL/GenBank/DDBJ databases">
        <title>A near-complete genome assembly of Cinchona calisaya.</title>
        <authorList>
            <person name="Lian D.C."/>
            <person name="Zhao X.W."/>
            <person name="Wei L."/>
        </authorList>
    </citation>
    <scope>NUCLEOTIDE SEQUENCE [LARGE SCALE GENOMIC DNA]</scope>
    <source>
        <tissue evidence="2">Nenye</tissue>
    </source>
</reference>
<gene>
    <name evidence="2" type="ORF">ACH5RR_001037</name>
</gene>
<dbReference type="EMBL" id="JBJUIK010000001">
    <property type="protein sequence ID" value="KAL3537671.1"/>
    <property type="molecule type" value="Genomic_DNA"/>
</dbReference>
<evidence type="ECO:0000256" key="1">
    <source>
        <dbReference type="SAM" id="SignalP"/>
    </source>
</evidence>
<keyword evidence="1" id="KW-0732">Signal</keyword>
<name>A0ABD3B2N9_9GENT</name>
<dbReference type="Proteomes" id="UP001630127">
    <property type="component" value="Unassembled WGS sequence"/>
</dbReference>
<feature type="signal peptide" evidence="1">
    <location>
        <begin position="1"/>
        <end position="22"/>
    </location>
</feature>
<comment type="caution">
    <text evidence="2">The sequence shown here is derived from an EMBL/GenBank/DDBJ whole genome shotgun (WGS) entry which is preliminary data.</text>
</comment>